<evidence type="ECO:0000313" key="4">
    <source>
        <dbReference type="Proteomes" id="UP000838324"/>
    </source>
</evidence>
<feature type="region of interest" description="Disordered" evidence="1">
    <location>
        <begin position="1"/>
        <end position="39"/>
    </location>
</feature>
<feature type="compositionally biased region" description="Low complexity" evidence="1">
    <location>
        <begin position="117"/>
        <end position="129"/>
    </location>
</feature>
<dbReference type="Pfam" id="PF11962">
    <property type="entry name" value="Peptidase_G2"/>
    <property type="match status" value="1"/>
</dbReference>
<sequence length="421" mass="43235">MENGAGNTAGAAAAHAEGYSTQASGESAHAEGSTTIASGSAAHAEGHLTQATNDTAHAEGTATAASGEASHAEGYLTQATGNSTHAEGALTLAAGAEAHAEGNSTRALGDHSHAEGHSTTASGTAAHAEGANSVAGGAFSHAEGVSSVSSGAYAHAEGAGTTADGQASHAEGFMTQAFGANSHAEGENTMVMPVHAGAHIMGRNGSTRFAYSWHLANGLTVGPSLNSAVIEGATGNLYLDGTVISPAAADYAEMFETADGLALEPGYFVTFDGAGEKIRKAASGDSYILGVVSARPAILADSSDLRWHKLFVTDEWDRILYQEVEVPEVRDPEGNVLRTATTKTEPVLNPDWNASQSYIPRIEREEWVAVGILGKLLVRDDGTCQPGSYCMPNDDGIATAAPAGYRVLNRTRDDQIRIFVR</sequence>
<feature type="domain" description="Peptidase G2 IMC autoproteolytic cleavage" evidence="2">
    <location>
        <begin position="229"/>
        <end position="411"/>
    </location>
</feature>
<dbReference type="Proteomes" id="UP000838324">
    <property type="component" value="Unassembled WGS sequence"/>
</dbReference>
<comment type="caution">
    <text evidence="3">The sequence shown here is derived from an EMBL/GenBank/DDBJ whole genome shotgun (WGS) entry which is preliminary data.</text>
</comment>
<dbReference type="EMBL" id="CAKMMG010000011">
    <property type="protein sequence ID" value="CAH1221840.1"/>
    <property type="molecule type" value="Genomic_DNA"/>
</dbReference>
<evidence type="ECO:0000259" key="2">
    <source>
        <dbReference type="Pfam" id="PF11962"/>
    </source>
</evidence>
<organism evidence="3 4">
    <name type="scientific">Paenibacillus auburnensis</name>
    <dbReference type="NCBI Taxonomy" id="2905649"/>
    <lineage>
        <taxon>Bacteria</taxon>
        <taxon>Bacillati</taxon>
        <taxon>Bacillota</taxon>
        <taxon>Bacilli</taxon>
        <taxon>Bacillales</taxon>
        <taxon>Paenibacillaceae</taxon>
        <taxon>Paenibacillus</taxon>
    </lineage>
</organism>
<dbReference type="InterPro" id="IPR021865">
    <property type="entry name" value="Peptidase_G2"/>
</dbReference>
<name>A0ABM9CT44_9BACL</name>
<feature type="compositionally biased region" description="Low complexity" evidence="1">
    <location>
        <begin position="1"/>
        <end position="18"/>
    </location>
</feature>
<dbReference type="Gene3D" id="4.10.80.40">
    <property type="entry name" value="succinate dehydrogenase protein domain"/>
    <property type="match status" value="1"/>
</dbReference>
<dbReference type="InterPro" id="IPR011049">
    <property type="entry name" value="Serralysin-like_metalloprot_C"/>
</dbReference>
<evidence type="ECO:0000313" key="3">
    <source>
        <dbReference type="EMBL" id="CAH1221840.1"/>
    </source>
</evidence>
<feature type="region of interest" description="Disordered" evidence="1">
    <location>
        <begin position="97"/>
        <end position="129"/>
    </location>
</feature>
<keyword evidence="4" id="KW-1185">Reference proteome</keyword>
<reference evidence="3" key="1">
    <citation type="submission" date="2022-01" db="EMBL/GenBank/DDBJ databases">
        <authorList>
            <person name="Criscuolo A."/>
        </authorList>
    </citation>
    <scope>NUCLEOTIDE SEQUENCE</scope>
    <source>
        <strain evidence="3">CIP111892</strain>
    </source>
</reference>
<dbReference type="Gene3D" id="2.40.300.10">
    <property type="entry name" value="Head decoration protein D"/>
    <property type="match status" value="1"/>
</dbReference>
<gene>
    <name evidence="3" type="ORF">PAECIP111892_05058</name>
</gene>
<dbReference type="Gene3D" id="2.150.10.10">
    <property type="entry name" value="Serralysin-like metalloprotease, C-terminal"/>
    <property type="match status" value="2"/>
</dbReference>
<evidence type="ECO:0000256" key="1">
    <source>
        <dbReference type="SAM" id="MobiDB-lite"/>
    </source>
</evidence>
<proteinExistence type="predicted"/>
<accession>A0ABM9CT44</accession>
<dbReference type="SUPFAM" id="SSF101967">
    <property type="entry name" value="Adhesin YadA, collagen-binding domain"/>
    <property type="match status" value="1"/>
</dbReference>
<dbReference type="RefSeq" id="WP_236336925.1">
    <property type="nucleotide sequence ID" value="NZ_CAKMMG010000011.1"/>
</dbReference>
<protein>
    <recommendedName>
        <fullName evidence="2">Peptidase G2 IMC autoproteolytic cleavage domain-containing protein</fullName>
    </recommendedName>
</protein>